<accession>A0A0V1BD80</accession>
<evidence type="ECO:0000313" key="1">
    <source>
        <dbReference type="EMBL" id="KRY34930.1"/>
    </source>
</evidence>
<name>A0A0V1BD80_TRISP</name>
<dbReference type="EMBL" id="JYDH01000059">
    <property type="protein sequence ID" value="KRY34930.1"/>
    <property type="molecule type" value="Genomic_DNA"/>
</dbReference>
<sequence length="146" mass="16592">MVLMFIKLRQEQQNKLRYICQSCGGTNLRAQCCFRNARCRACQKVGKTNTKHAANSLASVDNLASRLPDPLLPNILRPLSLIMITEHDQSYVPFALKEKIDAELDKIIEQEVLEPVDHPVWSTVKPYGRVRICRAKYQITINLAVG</sequence>
<dbReference type="OrthoDB" id="6774497at2759"/>
<protein>
    <submittedName>
        <fullName evidence="1">Uncharacterized protein</fullName>
    </submittedName>
</protein>
<dbReference type="AlphaFoldDB" id="A0A0V1BD80"/>
<evidence type="ECO:0000313" key="2">
    <source>
        <dbReference type="Proteomes" id="UP000054776"/>
    </source>
</evidence>
<keyword evidence="2" id="KW-1185">Reference proteome</keyword>
<dbReference type="Proteomes" id="UP000054776">
    <property type="component" value="Unassembled WGS sequence"/>
</dbReference>
<reference evidence="1 2" key="1">
    <citation type="submission" date="2015-01" db="EMBL/GenBank/DDBJ databases">
        <title>Evolution of Trichinella species and genotypes.</title>
        <authorList>
            <person name="Korhonen P.K."/>
            <person name="Edoardo P."/>
            <person name="Giuseppe L.R."/>
            <person name="Gasser R.B."/>
        </authorList>
    </citation>
    <scope>NUCLEOTIDE SEQUENCE [LARGE SCALE GENOMIC DNA]</scope>
    <source>
        <strain evidence="1">ISS3</strain>
    </source>
</reference>
<gene>
    <name evidence="1" type="ORF">T01_15366</name>
</gene>
<organism evidence="1 2">
    <name type="scientific">Trichinella spiralis</name>
    <name type="common">Trichina worm</name>
    <dbReference type="NCBI Taxonomy" id="6334"/>
    <lineage>
        <taxon>Eukaryota</taxon>
        <taxon>Metazoa</taxon>
        <taxon>Ecdysozoa</taxon>
        <taxon>Nematoda</taxon>
        <taxon>Enoplea</taxon>
        <taxon>Dorylaimia</taxon>
        <taxon>Trichinellida</taxon>
        <taxon>Trichinellidae</taxon>
        <taxon>Trichinella</taxon>
    </lineage>
</organism>
<comment type="caution">
    <text evidence="1">The sequence shown here is derived from an EMBL/GenBank/DDBJ whole genome shotgun (WGS) entry which is preliminary data.</text>
</comment>
<proteinExistence type="predicted"/>
<dbReference type="InParanoid" id="A0A0V1BD80"/>